<dbReference type="AlphaFoldDB" id="A0A3B4WPQ6"/>
<keyword evidence="4" id="KW-1185">Reference proteome</keyword>
<dbReference type="InterPro" id="IPR014756">
    <property type="entry name" value="Ig_E-set"/>
</dbReference>
<evidence type="ECO:0000259" key="2">
    <source>
        <dbReference type="Pfam" id="PF00339"/>
    </source>
</evidence>
<reference evidence="3" key="1">
    <citation type="submission" date="2025-08" db="UniProtKB">
        <authorList>
            <consortium name="Ensembl"/>
        </authorList>
    </citation>
    <scope>IDENTIFICATION</scope>
</reference>
<evidence type="ECO:0000313" key="4">
    <source>
        <dbReference type="Proteomes" id="UP000261360"/>
    </source>
</evidence>
<evidence type="ECO:0000256" key="1">
    <source>
        <dbReference type="ARBA" id="ARBA00005298"/>
    </source>
</evidence>
<reference evidence="3" key="2">
    <citation type="submission" date="2025-09" db="UniProtKB">
        <authorList>
            <consortium name="Ensembl"/>
        </authorList>
    </citation>
    <scope>IDENTIFICATION</scope>
</reference>
<dbReference type="Proteomes" id="UP000261360">
    <property type="component" value="Unplaced"/>
</dbReference>
<accession>A0A3B4WPQ6</accession>
<dbReference type="Ensembl" id="ENSSLDT00000006609.1">
    <property type="protein sequence ID" value="ENSSLDP00000006391.1"/>
    <property type="gene ID" value="ENSSLDG00000005095.1"/>
</dbReference>
<dbReference type="InterPro" id="IPR011021">
    <property type="entry name" value="Arrestin-like_N"/>
</dbReference>
<feature type="domain" description="Arrestin-like N-terminal" evidence="2">
    <location>
        <begin position="19"/>
        <end position="88"/>
    </location>
</feature>
<dbReference type="STRING" id="1841481.ENSSLDP00000006391"/>
<dbReference type="GeneTree" id="ENSGT01120000272478"/>
<dbReference type="SUPFAM" id="SSF81296">
    <property type="entry name" value="E set domains"/>
    <property type="match status" value="1"/>
</dbReference>
<dbReference type="Gene3D" id="2.60.40.640">
    <property type="match status" value="1"/>
</dbReference>
<proteinExistence type="inferred from homology"/>
<evidence type="ECO:0000313" key="3">
    <source>
        <dbReference type="Ensembl" id="ENSSLDP00000006391.1"/>
    </source>
</evidence>
<name>A0A3B4WPQ6_SERLL</name>
<dbReference type="InterPro" id="IPR014752">
    <property type="entry name" value="Arrestin-like_C"/>
</dbReference>
<dbReference type="GO" id="GO:0007399">
    <property type="term" value="P:nervous system development"/>
    <property type="evidence" value="ECO:0007669"/>
    <property type="project" value="UniProtKB-ARBA"/>
</dbReference>
<sequence>MNELWTVKINFKVTYNSINGKDIFTNGDWVTGQVTLEVAKDCQINHLFIKFKGKAEMNWTERQGYGTVVYHSKQKYFSLKHYFIRDKTLTGRRDFIFEWKDQISHNHHASLSGSCCGTTTCCYYCRRCCCCRLF</sequence>
<organism evidence="3 4">
    <name type="scientific">Seriola lalandi dorsalis</name>
    <dbReference type="NCBI Taxonomy" id="1841481"/>
    <lineage>
        <taxon>Eukaryota</taxon>
        <taxon>Metazoa</taxon>
        <taxon>Chordata</taxon>
        <taxon>Craniata</taxon>
        <taxon>Vertebrata</taxon>
        <taxon>Euteleostomi</taxon>
        <taxon>Actinopterygii</taxon>
        <taxon>Neopterygii</taxon>
        <taxon>Teleostei</taxon>
        <taxon>Neoteleostei</taxon>
        <taxon>Acanthomorphata</taxon>
        <taxon>Carangaria</taxon>
        <taxon>Carangiformes</taxon>
        <taxon>Carangidae</taxon>
        <taxon>Seriola</taxon>
    </lineage>
</organism>
<dbReference type="Pfam" id="PF00339">
    <property type="entry name" value="Arrestin_N"/>
    <property type="match status" value="1"/>
</dbReference>
<comment type="similarity">
    <text evidence="1">Belongs to the arrestin family.</text>
</comment>
<protein>
    <recommendedName>
        <fullName evidence="2">Arrestin-like N-terminal domain-containing protein</fullName>
    </recommendedName>
</protein>